<organism evidence="3">
    <name type="scientific">Ditylum brightwellii</name>
    <dbReference type="NCBI Taxonomy" id="49249"/>
    <lineage>
        <taxon>Eukaryota</taxon>
        <taxon>Sar</taxon>
        <taxon>Stramenopiles</taxon>
        <taxon>Ochrophyta</taxon>
        <taxon>Bacillariophyta</taxon>
        <taxon>Mediophyceae</taxon>
        <taxon>Lithodesmiophycidae</taxon>
        <taxon>Lithodesmiales</taxon>
        <taxon>Lithodesmiaceae</taxon>
        <taxon>Ditylum</taxon>
    </lineage>
</organism>
<feature type="compositionally biased region" description="Polar residues" evidence="1">
    <location>
        <begin position="384"/>
        <end position="397"/>
    </location>
</feature>
<dbReference type="GO" id="GO:0005737">
    <property type="term" value="C:cytoplasm"/>
    <property type="evidence" value="ECO:0007669"/>
    <property type="project" value="InterPro"/>
</dbReference>
<feature type="region of interest" description="Disordered" evidence="1">
    <location>
        <begin position="488"/>
        <end position="508"/>
    </location>
</feature>
<feature type="region of interest" description="Disordered" evidence="1">
    <location>
        <begin position="446"/>
        <end position="474"/>
    </location>
</feature>
<feature type="region of interest" description="Disordered" evidence="1">
    <location>
        <begin position="242"/>
        <end position="304"/>
    </location>
</feature>
<protein>
    <recommendedName>
        <fullName evidence="2">Programmed cell death protein 2 C-terminal domain-containing protein</fullName>
    </recommendedName>
</protein>
<evidence type="ECO:0000259" key="2">
    <source>
        <dbReference type="Pfam" id="PF04194"/>
    </source>
</evidence>
<sequence>MVVIEEVGEKPTIHLGFSDSSYLDDDEVDDPSLCLAHNSPFWSDWDGGKIGGYPSWLNPRDLPTEPIRCRACADRFKAEKQKNQQPEGEKRGNKEEEKGTLMKFICQLYCPADDDTNNPMAFHRTLYVFVCPSPKCIQSSPTNSVVVLRSQMGKYNDFYPPVGKEEGNITSKDEWTQHTTNHWNRNVCAACGQNAKGGKCPKSGLWFCSREHQMEYHSFLKKKKKSNDADADDDLKALVYRETELVVEEEPLDDDEDDDDDNNDNDDIDAEMRQERLRQKVEKMSMFPGKDNGDDEEEDDDENLEQEDLNKMLRGDATGSSAAAAAIAGTTDPTTIEFYVRLGRDKGSVKDQCLRYCRWKEGEEEENKNENSAGGGNEGGPLWIQSSHCPQTSSTKSDVPPCPYCGAKRQFEFQIMPQMIYYLMNEKKEGEALSQSEKTKREALIASSAIADSERERKEQENGGDDKSDVALPDGFLETQEKAVEAMRKKILSDDNDNDDSKSGDGAVKGKLDWGVIAVYTCTASCGGVGGETLKQQHDKSSLLSNDNGDAFCGYREEFAWRQPPL</sequence>
<accession>A0A7S1ZM92</accession>
<feature type="compositionally biased region" description="Acidic residues" evidence="1">
    <location>
        <begin position="245"/>
        <end position="269"/>
    </location>
</feature>
<dbReference type="InterPro" id="IPR007320">
    <property type="entry name" value="PDCD2_C"/>
</dbReference>
<feature type="region of interest" description="Disordered" evidence="1">
    <location>
        <begin position="360"/>
        <end position="399"/>
    </location>
</feature>
<feature type="compositionally biased region" description="Acidic residues" evidence="1">
    <location>
        <begin position="293"/>
        <end position="304"/>
    </location>
</feature>
<dbReference type="EMBL" id="HBGN01027658">
    <property type="protein sequence ID" value="CAD9343498.1"/>
    <property type="molecule type" value="Transcribed_RNA"/>
</dbReference>
<feature type="compositionally biased region" description="Basic and acidic residues" evidence="1">
    <location>
        <begin position="452"/>
        <end position="469"/>
    </location>
</feature>
<dbReference type="PANTHER" id="PTHR12298:SF4">
    <property type="entry name" value="PROGRAMMED CELL DEATH PROTEIN 2"/>
    <property type="match status" value="1"/>
</dbReference>
<dbReference type="PANTHER" id="PTHR12298">
    <property type="entry name" value="PCDC2 PROGRAMMED CELL DEATH PROTEIN 2 -RELATED"/>
    <property type="match status" value="1"/>
</dbReference>
<proteinExistence type="predicted"/>
<feature type="compositionally biased region" description="Basic and acidic residues" evidence="1">
    <location>
        <begin position="270"/>
        <end position="283"/>
    </location>
</feature>
<feature type="domain" description="Programmed cell death protein 2 C-terminal" evidence="2">
    <location>
        <begin position="349"/>
        <end position="431"/>
    </location>
</feature>
<evidence type="ECO:0000256" key="1">
    <source>
        <dbReference type="SAM" id="MobiDB-lite"/>
    </source>
</evidence>
<gene>
    <name evidence="3" type="ORF">DBRI1063_LOCUS17864</name>
</gene>
<evidence type="ECO:0000313" key="3">
    <source>
        <dbReference type="EMBL" id="CAD9343498.1"/>
    </source>
</evidence>
<dbReference type="AlphaFoldDB" id="A0A7S1ZM92"/>
<reference evidence="3" key="1">
    <citation type="submission" date="2021-01" db="EMBL/GenBank/DDBJ databases">
        <authorList>
            <person name="Corre E."/>
            <person name="Pelletier E."/>
            <person name="Niang G."/>
            <person name="Scheremetjew M."/>
            <person name="Finn R."/>
            <person name="Kale V."/>
            <person name="Holt S."/>
            <person name="Cochrane G."/>
            <person name="Meng A."/>
            <person name="Brown T."/>
            <person name="Cohen L."/>
        </authorList>
    </citation>
    <scope>NUCLEOTIDE SEQUENCE</scope>
    <source>
        <strain evidence="3">Pop2</strain>
    </source>
</reference>
<dbReference type="Pfam" id="PF04194">
    <property type="entry name" value="PDCD2_C"/>
    <property type="match status" value="1"/>
</dbReference>
<name>A0A7S1ZM92_9STRA</name>